<evidence type="ECO:0000313" key="4">
    <source>
        <dbReference type="EMBL" id="KAF5345341.1"/>
    </source>
</evidence>
<dbReference type="Gene3D" id="3.20.20.100">
    <property type="entry name" value="NADP-dependent oxidoreductase domain"/>
    <property type="match status" value="1"/>
</dbReference>
<protein>
    <recommendedName>
        <fullName evidence="3">NADP-dependent oxidoreductase domain-containing protein</fullName>
    </recommendedName>
</protein>
<feature type="domain" description="NADP-dependent oxidoreductase" evidence="3">
    <location>
        <begin position="4"/>
        <end position="230"/>
    </location>
</feature>
<dbReference type="AlphaFoldDB" id="A0A8H5FQF4"/>
<dbReference type="GO" id="GO:0016491">
    <property type="term" value="F:oxidoreductase activity"/>
    <property type="evidence" value="ECO:0007669"/>
    <property type="project" value="InterPro"/>
</dbReference>
<dbReference type="CDD" id="cd19071">
    <property type="entry name" value="AKR_AKR1-5-like"/>
    <property type="match status" value="1"/>
</dbReference>
<feature type="binding site" evidence="1">
    <location>
        <position position="59"/>
    </location>
    <ligand>
        <name>substrate</name>
    </ligand>
</feature>
<feature type="site" description="Lowers pKa of active site Tyr" evidence="2">
    <location>
        <position position="28"/>
    </location>
</feature>
<gene>
    <name evidence="4" type="ORF">D9758_008429</name>
</gene>
<dbReference type="OrthoDB" id="5945798at2759"/>
<evidence type="ECO:0000256" key="2">
    <source>
        <dbReference type="PIRSR" id="PIRSR000097-3"/>
    </source>
</evidence>
<dbReference type="InterPro" id="IPR023210">
    <property type="entry name" value="NADP_OxRdtase_dom"/>
</dbReference>
<comment type="caution">
    <text evidence="4">The sequence shown here is derived from an EMBL/GenBank/DDBJ whole genome shotgun (WGS) entry which is preliminary data.</text>
</comment>
<dbReference type="PIRSF" id="PIRSF000097">
    <property type="entry name" value="AKR"/>
    <property type="match status" value="1"/>
</dbReference>
<sequence length="271" mass="30633">MPSGNEKQVGRAFRECGVPREELYVTTKLPNNAHHTVRETFEQSLKNLNCEYIDLYLMHWPQAYAPGEPLWSYTALQPDEKPTFLDCWKEMEKLLETGKVKSIGVSNFSIKSLEILLPHCSTVPAVNQVECHPCLPEHELKAYCESKGILLTAWSPLGQPGRGPEFNLMTDKTIKSIAEKHGADVSQVLISWGVQRQTVIIPKTQNPDRMRTNISLIALDEKDMETLDQFHQQPGMHRALSDVHNPDGKVFGWTYAQLGWNMTTGGFVVSE</sequence>
<dbReference type="PROSITE" id="PS00062">
    <property type="entry name" value="ALDOKETO_REDUCTASE_2"/>
    <property type="match status" value="1"/>
</dbReference>
<organism evidence="4 5">
    <name type="scientific">Tetrapyrgos nigripes</name>
    <dbReference type="NCBI Taxonomy" id="182062"/>
    <lineage>
        <taxon>Eukaryota</taxon>
        <taxon>Fungi</taxon>
        <taxon>Dikarya</taxon>
        <taxon>Basidiomycota</taxon>
        <taxon>Agaricomycotina</taxon>
        <taxon>Agaricomycetes</taxon>
        <taxon>Agaricomycetidae</taxon>
        <taxon>Agaricales</taxon>
        <taxon>Marasmiineae</taxon>
        <taxon>Marasmiaceae</taxon>
        <taxon>Tetrapyrgos</taxon>
    </lineage>
</organism>
<keyword evidence="5" id="KW-1185">Reference proteome</keyword>
<dbReference type="PANTHER" id="PTHR11732">
    <property type="entry name" value="ALDO/KETO REDUCTASE"/>
    <property type="match status" value="1"/>
</dbReference>
<dbReference type="SUPFAM" id="SSF51430">
    <property type="entry name" value="NAD(P)-linked oxidoreductase"/>
    <property type="match status" value="1"/>
</dbReference>
<reference evidence="4 5" key="1">
    <citation type="journal article" date="2020" name="ISME J.">
        <title>Uncovering the hidden diversity of litter-decomposition mechanisms in mushroom-forming fungi.</title>
        <authorList>
            <person name="Floudas D."/>
            <person name="Bentzer J."/>
            <person name="Ahren D."/>
            <person name="Johansson T."/>
            <person name="Persson P."/>
            <person name="Tunlid A."/>
        </authorList>
    </citation>
    <scope>NUCLEOTIDE SEQUENCE [LARGE SCALE GENOMIC DNA]</scope>
    <source>
        <strain evidence="4 5">CBS 291.85</strain>
    </source>
</reference>
<dbReference type="Pfam" id="PF00248">
    <property type="entry name" value="Aldo_ket_red"/>
    <property type="match status" value="1"/>
</dbReference>
<dbReference type="InterPro" id="IPR036812">
    <property type="entry name" value="NAD(P)_OxRdtase_dom_sf"/>
</dbReference>
<name>A0A8H5FQF4_9AGAR</name>
<proteinExistence type="predicted"/>
<accession>A0A8H5FQF4</accession>
<evidence type="ECO:0000259" key="3">
    <source>
        <dbReference type="Pfam" id="PF00248"/>
    </source>
</evidence>
<dbReference type="InterPro" id="IPR020471">
    <property type="entry name" value="AKR"/>
</dbReference>
<dbReference type="PRINTS" id="PR00069">
    <property type="entry name" value="ALDKETRDTASE"/>
</dbReference>
<dbReference type="EMBL" id="JAACJM010000113">
    <property type="protein sequence ID" value="KAF5345341.1"/>
    <property type="molecule type" value="Genomic_DNA"/>
</dbReference>
<dbReference type="InterPro" id="IPR018170">
    <property type="entry name" value="Aldo/ket_reductase_CS"/>
</dbReference>
<evidence type="ECO:0000256" key="1">
    <source>
        <dbReference type="PIRSR" id="PIRSR000097-2"/>
    </source>
</evidence>
<evidence type="ECO:0000313" key="5">
    <source>
        <dbReference type="Proteomes" id="UP000559256"/>
    </source>
</evidence>
<dbReference type="Proteomes" id="UP000559256">
    <property type="component" value="Unassembled WGS sequence"/>
</dbReference>